<accession>A0A517DT83</accession>
<dbReference type="KEGG" id="sted:SPTER_18940"/>
<evidence type="ECO:0000313" key="1">
    <source>
        <dbReference type="EMBL" id="QDR80565.1"/>
    </source>
</evidence>
<protein>
    <submittedName>
        <fullName evidence="1">Uncharacterized protein</fullName>
    </submittedName>
</protein>
<dbReference type="Proteomes" id="UP000320776">
    <property type="component" value="Chromosome"/>
</dbReference>
<dbReference type="AlphaFoldDB" id="A0A517DT83"/>
<evidence type="ECO:0000313" key="2">
    <source>
        <dbReference type="Proteomes" id="UP000320776"/>
    </source>
</evidence>
<dbReference type="OrthoDB" id="1684626at2"/>
<dbReference type="EMBL" id="CP036259">
    <property type="protein sequence ID" value="QDR80565.1"/>
    <property type="molecule type" value="Genomic_DNA"/>
</dbReference>
<organism evidence="1 2">
    <name type="scientific">Sporomusa termitida</name>
    <dbReference type="NCBI Taxonomy" id="2377"/>
    <lineage>
        <taxon>Bacteria</taxon>
        <taxon>Bacillati</taxon>
        <taxon>Bacillota</taxon>
        <taxon>Negativicutes</taxon>
        <taxon>Selenomonadales</taxon>
        <taxon>Sporomusaceae</taxon>
        <taxon>Sporomusa</taxon>
    </lineage>
</organism>
<proteinExistence type="predicted"/>
<sequence>MTIAKVKATAKPYKSEEDRCYRQVMAEFDKIFQEGRKEAAQSDGISLRDYMKETRTRLGASE</sequence>
<name>A0A517DT83_9FIRM</name>
<dbReference type="RefSeq" id="WP_144350159.1">
    <property type="nucleotide sequence ID" value="NZ_CP036259.1"/>
</dbReference>
<reference evidence="1 2" key="1">
    <citation type="submission" date="2019-02" db="EMBL/GenBank/DDBJ databases">
        <title>Closed genome of Sporomusa termitida DSM 4440.</title>
        <authorList>
            <person name="Poehlein A."/>
            <person name="Daniel R."/>
        </authorList>
    </citation>
    <scope>NUCLEOTIDE SEQUENCE [LARGE SCALE GENOMIC DNA]</scope>
    <source>
        <strain evidence="1 2">DSM 4440</strain>
    </source>
</reference>
<keyword evidence="2" id="KW-1185">Reference proteome</keyword>
<gene>
    <name evidence="1" type="ORF">SPTER_18940</name>
</gene>